<evidence type="ECO:0000313" key="3">
    <source>
        <dbReference type="Proteomes" id="UP000649617"/>
    </source>
</evidence>
<sequence length="77" mass="8718">MTDIISIIESVLGTNPAMLKFAAWFIIWMMSSIVYLPASIPSFFSFRMKLQSHKVMLDQMAGFDVRAAECTLPADRE</sequence>
<name>A0A812J4U5_SYMPI</name>
<gene>
    <name evidence="2" type="ORF">SPIL2461_LOCUS1686</name>
</gene>
<keyword evidence="1" id="KW-0812">Transmembrane</keyword>
<keyword evidence="1" id="KW-0472">Membrane</keyword>
<comment type="caution">
    <text evidence="2">The sequence shown here is derived from an EMBL/GenBank/DDBJ whole genome shotgun (WGS) entry which is preliminary data.</text>
</comment>
<proteinExistence type="predicted"/>
<dbReference type="AlphaFoldDB" id="A0A812J4U5"/>
<dbReference type="EMBL" id="CAJNIZ010001699">
    <property type="protein sequence ID" value="CAE7197555.1"/>
    <property type="molecule type" value="Genomic_DNA"/>
</dbReference>
<dbReference type="Proteomes" id="UP000649617">
    <property type="component" value="Unassembled WGS sequence"/>
</dbReference>
<reference evidence="2" key="1">
    <citation type="submission" date="2021-02" db="EMBL/GenBank/DDBJ databases">
        <authorList>
            <person name="Dougan E. K."/>
            <person name="Rhodes N."/>
            <person name="Thang M."/>
            <person name="Chan C."/>
        </authorList>
    </citation>
    <scope>NUCLEOTIDE SEQUENCE</scope>
</reference>
<organism evidence="2 3">
    <name type="scientific">Symbiodinium pilosum</name>
    <name type="common">Dinoflagellate</name>
    <dbReference type="NCBI Taxonomy" id="2952"/>
    <lineage>
        <taxon>Eukaryota</taxon>
        <taxon>Sar</taxon>
        <taxon>Alveolata</taxon>
        <taxon>Dinophyceae</taxon>
        <taxon>Suessiales</taxon>
        <taxon>Symbiodiniaceae</taxon>
        <taxon>Symbiodinium</taxon>
    </lineage>
</organism>
<accession>A0A812J4U5</accession>
<protein>
    <submittedName>
        <fullName evidence="2">Uncharacterized protein</fullName>
    </submittedName>
</protein>
<feature type="transmembrane region" description="Helical" evidence="1">
    <location>
        <begin position="21"/>
        <end position="46"/>
    </location>
</feature>
<keyword evidence="3" id="KW-1185">Reference proteome</keyword>
<feature type="non-terminal residue" evidence="2">
    <location>
        <position position="1"/>
    </location>
</feature>
<keyword evidence="1" id="KW-1133">Transmembrane helix</keyword>
<evidence type="ECO:0000256" key="1">
    <source>
        <dbReference type="SAM" id="Phobius"/>
    </source>
</evidence>
<evidence type="ECO:0000313" key="2">
    <source>
        <dbReference type="EMBL" id="CAE7197555.1"/>
    </source>
</evidence>